<dbReference type="PROSITE" id="PS50933">
    <property type="entry name" value="CHRD"/>
    <property type="match status" value="1"/>
</dbReference>
<dbReference type="InterPro" id="IPR010895">
    <property type="entry name" value="CHRD"/>
</dbReference>
<dbReference type="HOGENOM" id="CLU_2583851_0_0_3"/>
<accession>B1WY38</accession>
<dbReference type="EMBL" id="CP000806">
    <property type="protein sequence ID" value="ACB52622.1"/>
    <property type="molecule type" value="Genomic_DNA"/>
</dbReference>
<protein>
    <recommendedName>
        <fullName evidence="1">CHRD domain-containing protein</fullName>
    </recommendedName>
</protein>
<proteinExistence type="predicted"/>
<name>B1WY38_CROS5</name>
<organism evidence="2 3">
    <name type="scientific">Crocosphaera subtropica (strain ATCC 51142 / BH68)</name>
    <name type="common">Cyanothece sp. (strain ATCC 51142)</name>
    <dbReference type="NCBI Taxonomy" id="43989"/>
    <lineage>
        <taxon>Bacteria</taxon>
        <taxon>Bacillati</taxon>
        <taxon>Cyanobacteriota</taxon>
        <taxon>Cyanophyceae</taxon>
        <taxon>Oscillatoriophycideae</taxon>
        <taxon>Chroococcales</taxon>
        <taxon>Aphanothecaceae</taxon>
        <taxon>Crocosphaera</taxon>
        <taxon>Crocosphaera subtropica</taxon>
    </lineage>
</organism>
<feature type="domain" description="CHRD" evidence="1">
    <location>
        <begin position="1"/>
        <end position="53"/>
    </location>
</feature>
<dbReference type="STRING" id="43989.cce_3274"/>
<evidence type="ECO:0000313" key="2">
    <source>
        <dbReference type="EMBL" id="ACB52622.1"/>
    </source>
</evidence>
<keyword evidence="3" id="KW-1185">Reference proteome</keyword>
<evidence type="ECO:0000259" key="1">
    <source>
        <dbReference type="PROSITE" id="PS50933"/>
    </source>
</evidence>
<evidence type="ECO:0000313" key="3">
    <source>
        <dbReference type="Proteomes" id="UP000001203"/>
    </source>
</evidence>
<reference evidence="2 3" key="1">
    <citation type="journal article" date="2008" name="Proc. Natl. Acad. Sci. U.S.A.">
        <title>The genome of Cyanothece 51142, a unicellular diazotrophic cyanobacterium important in the marine nitrogen cycle.</title>
        <authorList>
            <person name="Welsh E.A."/>
            <person name="Liberton M."/>
            <person name="Stoeckel J."/>
            <person name="Loh T."/>
            <person name="Elvitigala T."/>
            <person name="Wang C."/>
            <person name="Wollam A."/>
            <person name="Fulton R.S."/>
            <person name="Clifton S.W."/>
            <person name="Jacobs J.M."/>
            <person name="Aurora R."/>
            <person name="Ghosh B.K."/>
            <person name="Sherman L.A."/>
            <person name="Smith R.D."/>
            <person name="Wilson R.K."/>
            <person name="Pakrasi H.B."/>
        </authorList>
    </citation>
    <scope>NUCLEOTIDE SEQUENCE [LARGE SCALE GENOMIC DNA]</scope>
    <source>
        <strain evidence="3">ATCC 51142 / BH68</strain>
    </source>
</reference>
<dbReference type="OrthoDB" id="571052at2"/>
<dbReference type="KEGG" id="cyt:cce_3274"/>
<gene>
    <name evidence="2" type="ordered locus">cce_3274</name>
</gene>
<dbReference type="Proteomes" id="UP000001203">
    <property type="component" value="Chromosome circular"/>
</dbReference>
<dbReference type="NCBIfam" id="TIGR02595">
    <property type="entry name" value="PEP_CTERM"/>
    <property type="match status" value="1"/>
</dbReference>
<dbReference type="AlphaFoldDB" id="B1WY38"/>
<dbReference type="Pfam" id="PF07452">
    <property type="entry name" value="CHRD"/>
    <property type="match status" value="1"/>
</dbReference>
<sequence>MLPAPRVDNTLSKADLVSEKQESQLLSGLWYINIHTEANPPGEIRGQVNINTIPEPFTLGLLGMAGVTFLGYQLRKKRLG</sequence>
<dbReference type="InterPro" id="IPR013424">
    <property type="entry name" value="Ice-binding_C"/>
</dbReference>